<dbReference type="InterPro" id="IPR021036">
    <property type="entry name" value="Ribosomal_mS45"/>
</dbReference>
<comment type="caution">
    <text evidence="2">The sequence shown here is derived from an EMBL/GenBank/DDBJ whole genome shotgun (WGS) entry which is preliminary data.</text>
</comment>
<dbReference type="PANTHER" id="PTHR28158">
    <property type="entry name" value="37S RIBOSOMAL PROTEIN S35, MITOCHONDRIAL"/>
    <property type="match status" value="1"/>
</dbReference>
<dbReference type="EMBL" id="JAJGCB010000004">
    <property type="protein sequence ID" value="KAJ8993134.1"/>
    <property type="molecule type" value="Genomic_DNA"/>
</dbReference>
<organism evidence="2 3">
    <name type="scientific">Exophiala dermatitidis</name>
    <name type="common">Black yeast-like fungus</name>
    <name type="synonym">Wangiella dermatitidis</name>
    <dbReference type="NCBI Taxonomy" id="5970"/>
    <lineage>
        <taxon>Eukaryota</taxon>
        <taxon>Fungi</taxon>
        <taxon>Dikarya</taxon>
        <taxon>Ascomycota</taxon>
        <taxon>Pezizomycotina</taxon>
        <taxon>Eurotiomycetes</taxon>
        <taxon>Chaetothyriomycetidae</taxon>
        <taxon>Chaetothyriales</taxon>
        <taxon>Herpotrichiellaceae</taxon>
        <taxon>Exophiala</taxon>
    </lineage>
</organism>
<feature type="region of interest" description="Disordered" evidence="1">
    <location>
        <begin position="336"/>
        <end position="355"/>
    </location>
</feature>
<protein>
    <recommendedName>
        <fullName evidence="4">Eukaryotic mitochondrial regulator protein-domain-containing protein</fullName>
    </recommendedName>
</protein>
<dbReference type="Pfam" id="PF12298">
    <property type="entry name" value="Bot1p"/>
    <property type="match status" value="1"/>
</dbReference>
<evidence type="ECO:0000313" key="2">
    <source>
        <dbReference type="EMBL" id="KAJ8993134.1"/>
    </source>
</evidence>
<evidence type="ECO:0008006" key="4">
    <source>
        <dbReference type="Google" id="ProtNLM"/>
    </source>
</evidence>
<name>A0AAN6IVR2_EXODE</name>
<sequence length="410" mass="46260">MPPRIPPSAASITIPAPSVHTHCKSCLQRAFSSTPSSKTQLRRHMFAWLQGPGRNFKQPLNESTNYLSAYDRRGNLLRQRNQKQAPSVETTSEGAETLDAEALEAAAEEEPSIPKESVDDLRPFPLNKNFVSQSILSDELREEIWKRVQVNGKSVRQVSVEMGVDMRRVAAVVRLVEVERRMVAEGQSLAIPYAKAIQGMVPVNKLNPRTGKPMEEHESINDLEQHPMTYPQIFWPTSESRAFNRTDAGRVFSGAPRLPDEYEQGIGPDGQPIPEPWQDTKPEIIGKPGHEHPVLKPADARIPHPHLIAYEKDKLDPTMSRTELRVRYAERLKQEDAKRKEIKDRQARAEEKRKTRIDTDRWQFIVTEVSATRTGTGLDGRGTKAPGLRYGVPSQERKKGQVKIPTSVQV</sequence>
<feature type="region of interest" description="Disordered" evidence="1">
    <location>
        <begin position="374"/>
        <end position="410"/>
    </location>
</feature>
<gene>
    <name evidence="2" type="ORF">HRR80_003165</name>
</gene>
<dbReference type="AlphaFoldDB" id="A0AAN6IVR2"/>
<dbReference type="GO" id="GO:0005763">
    <property type="term" value="C:mitochondrial small ribosomal subunit"/>
    <property type="evidence" value="ECO:0007669"/>
    <property type="project" value="TreeGrafter"/>
</dbReference>
<proteinExistence type="predicted"/>
<accession>A0AAN6IVR2</accession>
<dbReference type="PANTHER" id="PTHR28158:SF1">
    <property type="entry name" value="SMALL RIBOSOMAL SUBUNIT PROTEIN MS45"/>
    <property type="match status" value="1"/>
</dbReference>
<dbReference type="GO" id="GO:0003735">
    <property type="term" value="F:structural constituent of ribosome"/>
    <property type="evidence" value="ECO:0007669"/>
    <property type="project" value="TreeGrafter"/>
</dbReference>
<dbReference type="Proteomes" id="UP001161757">
    <property type="component" value="Unassembled WGS sequence"/>
</dbReference>
<dbReference type="GO" id="GO:0032543">
    <property type="term" value="P:mitochondrial translation"/>
    <property type="evidence" value="ECO:0007669"/>
    <property type="project" value="TreeGrafter"/>
</dbReference>
<reference evidence="2" key="1">
    <citation type="submission" date="2023-01" db="EMBL/GenBank/DDBJ databases">
        <title>Exophiala dermititidis isolated from Cystic Fibrosis Patient.</title>
        <authorList>
            <person name="Kurbessoian T."/>
            <person name="Crocker A."/>
            <person name="Murante D."/>
            <person name="Hogan D.A."/>
            <person name="Stajich J.E."/>
        </authorList>
    </citation>
    <scope>NUCLEOTIDE SEQUENCE</scope>
    <source>
        <strain evidence="2">Ex8</strain>
    </source>
</reference>
<evidence type="ECO:0000313" key="3">
    <source>
        <dbReference type="Proteomes" id="UP001161757"/>
    </source>
</evidence>
<evidence type="ECO:0000256" key="1">
    <source>
        <dbReference type="SAM" id="MobiDB-lite"/>
    </source>
</evidence>